<evidence type="ECO:0000313" key="2">
    <source>
        <dbReference type="EMBL" id="EAU91124.1"/>
    </source>
</evidence>
<dbReference type="AlphaFoldDB" id="A8N7E9"/>
<dbReference type="EMBL" id="AACS02000003">
    <property type="protein sequence ID" value="EAU91124.1"/>
    <property type="molecule type" value="Genomic_DNA"/>
</dbReference>
<feature type="transmembrane region" description="Helical" evidence="1">
    <location>
        <begin position="117"/>
        <end position="138"/>
    </location>
</feature>
<dbReference type="RefSeq" id="XP_001830755.1">
    <property type="nucleotide sequence ID" value="XM_001830703.1"/>
</dbReference>
<keyword evidence="1" id="KW-0812">Transmembrane</keyword>
<keyword evidence="1" id="KW-1133">Transmembrane helix</keyword>
<organism evidence="2 3">
    <name type="scientific">Coprinopsis cinerea (strain Okayama-7 / 130 / ATCC MYA-4618 / FGSC 9003)</name>
    <name type="common">Inky cap fungus</name>
    <name type="synonym">Hormographiella aspergillata</name>
    <dbReference type="NCBI Taxonomy" id="240176"/>
    <lineage>
        <taxon>Eukaryota</taxon>
        <taxon>Fungi</taxon>
        <taxon>Dikarya</taxon>
        <taxon>Basidiomycota</taxon>
        <taxon>Agaricomycotina</taxon>
        <taxon>Agaricomycetes</taxon>
        <taxon>Agaricomycetidae</taxon>
        <taxon>Agaricales</taxon>
        <taxon>Agaricineae</taxon>
        <taxon>Psathyrellaceae</taxon>
        <taxon>Coprinopsis</taxon>
    </lineage>
</organism>
<comment type="caution">
    <text evidence="2">The sequence shown here is derived from an EMBL/GenBank/DDBJ whole genome shotgun (WGS) entry which is preliminary data.</text>
</comment>
<dbReference type="InParanoid" id="A8N7E9"/>
<gene>
    <name evidence="2" type="ORF">CC1G_03292</name>
</gene>
<dbReference type="eggNOG" id="ENOG502R0V6">
    <property type="taxonomic scope" value="Eukaryota"/>
</dbReference>
<proteinExistence type="predicted"/>
<dbReference type="KEGG" id="cci:CC1G_03292"/>
<name>A8N7E9_COPC7</name>
<sequence>MNTLFPSPILVLTCVSLLTSTVTLIQGALVLYITPAMWIIPGAFIGTVAYHSLLALLTRSKPIRSTRWFSIFTVAAPYTLTAVWTAALTITLVFTTLISIRNFDIPEGPRQQSIRPLLFSISAFSLVQTIVVGAIAVLSHKERKRAQYQAKWQWNVTLNTSKWSITKETL</sequence>
<keyword evidence="3" id="KW-1185">Reference proteome</keyword>
<evidence type="ECO:0000256" key="1">
    <source>
        <dbReference type="SAM" id="Phobius"/>
    </source>
</evidence>
<dbReference type="OMA" id="GREWAMI"/>
<dbReference type="Proteomes" id="UP000001861">
    <property type="component" value="Unassembled WGS sequence"/>
</dbReference>
<dbReference type="GeneID" id="6007200"/>
<dbReference type="VEuPathDB" id="FungiDB:CC1G_03292"/>
<dbReference type="OrthoDB" id="2893947at2759"/>
<accession>A8N7E9</accession>
<protein>
    <submittedName>
        <fullName evidence="2">Uncharacterized protein</fullName>
    </submittedName>
</protein>
<evidence type="ECO:0000313" key="3">
    <source>
        <dbReference type="Proteomes" id="UP000001861"/>
    </source>
</evidence>
<feature type="transmembrane region" description="Helical" evidence="1">
    <location>
        <begin position="69"/>
        <end position="97"/>
    </location>
</feature>
<keyword evidence="1" id="KW-0472">Membrane</keyword>
<feature type="transmembrane region" description="Helical" evidence="1">
    <location>
        <begin position="37"/>
        <end position="57"/>
    </location>
</feature>
<reference evidence="2 3" key="1">
    <citation type="journal article" date="2010" name="Proc. Natl. Acad. Sci. U.S.A.">
        <title>Insights into evolution of multicellular fungi from the assembled chromosomes of the mushroom Coprinopsis cinerea (Coprinus cinereus).</title>
        <authorList>
            <person name="Stajich J.E."/>
            <person name="Wilke S.K."/>
            <person name="Ahren D."/>
            <person name="Au C.H."/>
            <person name="Birren B.W."/>
            <person name="Borodovsky M."/>
            <person name="Burns C."/>
            <person name="Canback B."/>
            <person name="Casselton L.A."/>
            <person name="Cheng C.K."/>
            <person name="Deng J."/>
            <person name="Dietrich F.S."/>
            <person name="Fargo D.C."/>
            <person name="Farman M.L."/>
            <person name="Gathman A.C."/>
            <person name="Goldberg J."/>
            <person name="Guigo R."/>
            <person name="Hoegger P.J."/>
            <person name="Hooker J.B."/>
            <person name="Huggins A."/>
            <person name="James T.Y."/>
            <person name="Kamada T."/>
            <person name="Kilaru S."/>
            <person name="Kodira C."/>
            <person name="Kues U."/>
            <person name="Kupfer D."/>
            <person name="Kwan H.S."/>
            <person name="Lomsadze A."/>
            <person name="Li W."/>
            <person name="Lilly W.W."/>
            <person name="Ma L.J."/>
            <person name="Mackey A.J."/>
            <person name="Manning G."/>
            <person name="Martin F."/>
            <person name="Muraguchi H."/>
            <person name="Natvig D.O."/>
            <person name="Palmerini H."/>
            <person name="Ramesh M.A."/>
            <person name="Rehmeyer C.J."/>
            <person name="Roe B.A."/>
            <person name="Shenoy N."/>
            <person name="Stanke M."/>
            <person name="Ter-Hovhannisyan V."/>
            <person name="Tunlid A."/>
            <person name="Velagapudi R."/>
            <person name="Vision T.J."/>
            <person name="Zeng Q."/>
            <person name="Zolan M.E."/>
            <person name="Pukkila P.J."/>
        </authorList>
    </citation>
    <scope>NUCLEOTIDE SEQUENCE [LARGE SCALE GENOMIC DNA]</scope>
    <source>
        <strain evidence="3">Okayama-7 / 130 / ATCC MYA-4618 / FGSC 9003</strain>
    </source>
</reference>